<dbReference type="Proteomes" id="UP000092993">
    <property type="component" value="Unassembled WGS sequence"/>
</dbReference>
<organism evidence="3 4">
    <name type="scientific">Grifola frondosa</name>
    <name type="common">Maitake</name>
    <name type="synonym">Polyporus frondosus</name>
    <dbReference type="NCBI Taxonomy" id="5627"/>
    <lineage>
        <taxon>Eukaryota</taxon>
        <taxon>Fungi</taxon>
        <taxon>Dikarya</taxon>
        <taxon>Basidiomycota</taxon>
        <taxon>Agaricomycotina</taxon>
        <taxon>Agaricomycetes</taxon>
        <taxon>Polyporales</taxon>
        <taxon>Grifolaceae</taxon>
        <taxon>Grifola</taxon>
    </lineage>
</organism>
<reference evidence="3 4" key="1">
    <citation type="submission" date="2016-03" db="EMBL/GenBank/DDBJ databases">
        <title>Whole genome sequencing of Grifola frondosa 9006-11.</title>
        <authorList>
            <person name="Min B."/>
            <person name="Park H."/>
            <person name="Kim J.-G."/>
            <person name="Cho H."/>
            <person name="Oh Y.-L."/>
            <person name="Kong W.-S."/>
            <person name="Choi I.-G."/>
        </authorList>
    </citation>
    <scope>NUCLEOTIDE SEQUENCE [LARGE SCALE GENOMIC DNA]</scope>
    <source>
        <strain evidence="3 4">9006-11</strain>
    </source>
</reference>
<evidence type="ECO:0000256" key="2">
    <source>
        <dbReference type="SAM" id="MobiDB-lite"/>
    </source>
</evidence>
<accession>A0A1C7LZ07</accession>
<gene>
    <name evidence="3" type="ORF">A0H81_10378</name>
</gene>
<proteinExistence type="predicted"/>
<feature type="region of interest" description="Disordered" evidence="2">
    <location>
        <begin position="43"/>
        <end position="69"/>
    </location>
</feature>
<evidence type="ECO:0000256" key="1">
    <source>
        <dbReference type="SAM" id="Coils"/>
    </source>
</evidence>
<dbReference type="AlphaFoldDB" id="A0A1C7LZ07"/>
<dbReference type="EMBL" id="LUGG01000015">
    <property type="protein sequence ID" value="OBZ69902.1"/>
    <property type="molecule type" value="Genomic_DNA"/>
</dbReference>
<protein>
    <submittedName>
        <fullName evidence="3">Uncharacterized protein</fullName>
    </submittedName>
</protein>
<feature type="compositionally biased region" description="Polar residues" evidence="2">
    <location>
        <begin position="11"/>
        <end position="21"/>
    </location>
</feature>
<feature type="compositionally biased region" description="Basic and acidic residues" evidence="2">
    <location>
        <begin position="1"/>
        <end position="10"/>
    </location>
</feature>
<feature type="coiled-coil region" evidence="1">
    <location>
        <begin position="90"/>
        <end position="127"/>
    </location>
</feature>
<keyword evidence="1" id="KW-0175">Coiled coil</keyword>
<evidence type="ECO:0000313" key="4">
    <source>
        <dbReference type="Proteomes" id="UP000092993"/>
    </source>
</evidence>
<evidence type="ECO:0000313" key="3">
    <source>
        <dbReference type="EMBL" id="OBZ69902.1"/>
    </source>
</evidence>
<keyword evidence="4" id="KW-1185">Reference proteome</keyword>
<sequence length="214" mass="24760">MPVRSQDKRQSPLNSGSTTTVPMKPKQEKYRALNGALQKHRALEANGRRRQYELKKKENEEKKAVERSAKIPGRKMTTEESLNAFRAAEAHAILTRLREEEAVLQRAEETKRREEELRKREERVRMREAGHVRVLVAKDKVQVLQQPQSLQLDGSPDGASPRTVVKRTKQATKYERQMKWLEKQVRRREAGGLVTLGRALRMEQMCARIGVRSV</sequence>
<feature type="region of interest" description="Disordered" evidence="2">
    <location>
        <begin position="1"/>
        <end position="27"/>
    </location>
</feature>
<name>A0A1C7LZ07_GRIFR</name>
<comment type="caution">
    <text evidence="3">The sequence shown here is derived from an EMBL/GenBank/DDBJ whole genome shotgun (WGS) entry which is preliminary data.</text>
</comment>